<comment type="caution">
    <text evidence="1">The sequence shown here is derived from an EMBL/GenBank/DDBJ whole genome shotgun (WGS) entry which is preliminary data.</text>
</comment>
<keyword evidence="2" id="KW-1185">Reference proteome</keyword>
<accession>A0A7W4YKH1</accession>
<reference evidence="1 2" key="1">
    <citation type="submission" date="2020-08" db="EMBL/GenBank/DDBJ databases">
        <title>Sequencing the genomes of 1000 actinobacteria strains.</title>
        <authorList>
            <person name="Klenk H.-P."/>
        </authorList>
    </citation>
    <scope>NUCLEOTIDE SEQUENCE [LARGE SCALE GENOMIC DNA]</scope>
    <source>
        <strain evidence="1 2">DSM 20146</strain>
    </source>
</reference>
<dbReference type="RefSeq" id="WP_039924156.1">
    <property type="nucleotide sequence ID" value="NZ_JACHVP010000003.1"/>
</dbReference>
<evidence type="ECO:0000313" key="1">
    <source>
        <dbReference type="EMBL" id="MBB2967970.1"/>
    </source>
</evidence>
<dbReference type="EMBL" id="JACHVP010000003">
    <property type="protein sequence ID" value="MBB2967970.1"/>
    <property type="molecule type" value="Genomic_DNA"/>
</dbReference>
<proteinExistence type="predicted"/>
<protein>
    <recommendedName>
        <fullName evidence="3">PRC-barrel domain containing protein</fullName>
    </recommendedName>
</protein>
<gene>
    <name evidence="1" type="ORF">FHX33_002740</name>
</gene>
<name>A0A7W4YKH1_LEIAQ</name>
<sequence length="116" mass="13070">MVLSDLLQTPVYDPDGTRLGKVIDARFVVDGAPGQLLAQARLDGFVVSAHSGSSFLGYERTDESSPWLIARFLRWRHRGAFLVRWGDIERVTGDAIRLRSGYRRYDARLDTSSRAD</sequence>
<organism evidence="1 2">
    <name type="scientific">Leifsonia aquatica</name>
    <name type="common">Corynebacterium aquaticum</name>
    <dbReference type="NCBI Taxonomy" id="144185"/>
    <lineage>
        <taxon>Bacteria</taxon>
        <taxon>Bacillati</taxon>
        <taxon>Actinomycetota</taxon>
        <taxon>Actinomycetes</taxon>
        <taxon>Micrococcales</taxon>
        <taxon>Microbacteriaceae</taxon>
        <taxon>Leifsonia</taxon>
    </lineage>
</organism>
<evidence type="ECO:0008006" key="3">
    <source>
        <dbReference type="Google" id="ProtNLM"/>
    </source>
</evidence>
<dbReference type="AlphaFoldDB" id="A0A7W4YKH1"/>
<evidence type="ECO:0000313" key="2">
    <source>
        <dbReference type="Proteomes" id="UP000538196"/>
    </source>
</evidence>
<dbReference type="Proteomes" id="UP000538196">
    <property type="component" value="Unassembled WGS sequence"/>
</dbReference>